<feature type="repeat" description="ANK" evidence="3">
    <location>
        <begin position="59"/>
        <end position="91"/>
    </location>
</feature>
<dbReference type="SUPFAM" id="SSF63748">
    <property type="entry name" value="Tudor/PWWP/MBT"/>
    <property type="match status" value="1"/>
</dbReference>
<sequence>MDDVLALVAESNASRAHEVIGKWRDRRSSPLHAAAIYEAEAMVGALLEAGEAVDGRDLDSLTPLHHAAAQGNATIVDLLLAAGASPNAATLEARSVGQLGGIAFGTDLDTPTGTTPLHLAAAHARLEAVRRLVAGGAEASRRDGDAATPRDVCLRLGVAEDRLAIARLLEPDADIPSLDVLRAEAREVIVRRRERKREARALALAHDRTRVRLATDYVPKRRGVYQPPKDEVVTHREILSDGVVVVAFRSSFVDDLLAEIDAIDAWAAENDLALPPDRGLGRLVDGLVSVLDLPVIFEMEATQFAHRRAFVVRRHPESVAPSEIHVDASAVTIDVCVGARVPSAGGRTFFHRGGIAGVSGMAASKYRLMVGEVMAVVQDVVSKQYQASSTESPSVVSLSLQEEDGTLLLLAETAQIGGDVLPETSRATACKVHLVADTKSLLEDAANDSARPRKAKPKPTKAKPTKVVIKSKPAAKRKPVMKAPESTKKRARKQPVHLFDYVGPSASLNSSAERSEATEEVPPPAPSPLSAKKGRTATLSDRAWESERHAGAALPLERPKGLTYAKTLDTWNYVSPAGAPSLKLKAKGTQELEDLVARLDQPNAGLYESNVPLCVGGAVRARFRGGRRFYKGRIVADHQDGLFDISYDDGDIEKNVPRSRIFSSPQEQHDVPSSPLGPLNHDLL</sequence>
<comment type="caution">
    <text evidence="6">The sequence shown here is derived from an EMBL/GenBank/DDBJ whole genome shotgun (WGS) entry which is preliminary data.</text>
</comment>
<dbReference type="Pfam" id="PF00023">
    <property type="entry name" value="Ank"/>
    <property type="match status" value="1"/>
</dbReference>
<name>A0AAD7XN09_9STRA</name>
<dbReference type="Gene3D" id="2.30.30.140">
    <property type="match status" value="1"/>
</dbReference>
<dbReference type="InterPro" id="IPR002110">
    <property type="entry name" value="Ankyrin_rpt"/>
</dbReference>
<feature type="compositionally biased region" description="Basic residues" evidence="4">
    <location>
        <begin position="452"/>
        <end position="464"/>
    </location>
</feature>
<evidence type="ECO:0000259" key="5">
    <source>
        <dbReference type="SMART" id="SM00333"/>
    </source>
</evidence>
<proteinExistence type="predicted"/>
<evidence type="ECO:0000256" key="4">
    <source>
        <dbReference type="SAM" id="MobiDB-lite"/>
    </source>
</evidence>
<organism evidence="6 7">
    <name type="scientific">Chrysophaeum taylorii</name>
    <dbReference type="NCBI Taxonomy" id="2483200"/>
    <lineage>
        <taxon>Eukaryota</taxon>
        <taxon>Sar</taxon>
        <taxon>Stramenopiles</taxon>
        <taxon>Ochrophyta</taxon>
        <taxon>Pelagophyceae</taxon>
        <taxon>Pelagomonadales</taxon>
        <taxon>Pelagomonadaceae</taxon>
        <taxon>Chrysophaeum</taxon>
    </lineage>
</organism>
<keyword evidence="7" id="KW-1185">Reference proteome</keyword>
<dbReference type="PROSITE" id="PS50088">
    <property type="entry name" value="ANK_REPEAT"/>
    <property type="match status" value="3"/>
</dbReference>
<keyword evidence="1" id="KW-0677">Repeat</keyword>
<dbReference type="PROSITE" id="PS50297">
    <property type="entry name" value="ANK_REP_REGION"/>
    <property type="match status" value="2"/>
</dbReference>
<reference evidence="6" key="1">
    <citation type="submission" date="2023-01" db="EMBL/GenBank/DDBJ databases">
        <title>Metagenome sequencing of chrysophaentin producing Chrysophaeum taylorii.</title>
        <authorList>
            <person name="Davison J."/>
            <person name="Bewley C."/>
        </authorList>
    </citation>
    <scope>NUCLEOTIDE SEQUENCE</scope>
    <source>
        <strain evidence="6">NIES-1699</strain>
    </source>
</reference>
<evidence type="ECO:0000256" key="3">
    <source>
        <dbReference type="PROSITE-ProRule" id="PRU00023"/>
    </source>
</evidence>
<dbReference type="InterPro" id="IPR036770">
    <property type="entry name" value="Ankyrin_rpt-contain_sf"/>
</dbReference>
<dbReference type="SUPFAM" id="SSF48403">
    <property type="entry name" value="Ankyrin repeat"/>
    <property type="match status" value="1"/>
</dbReference>
<dbReference type="Gene3D" id="1.25.40.20">
    <property type="entry name" value="Ankyrin repeat-containing domain"/>
    <property type="match status" value="2"/>
</dbReference>
<dbReference type="Pfam" id="PF12796">
    <property type="entry name" value="Ank_2"/>
    <property type="match status" value="1"/>
</dbReference>
<evidence type="ECO:0000313" key="7">
    <source>
        <dbReference type="Proteomes" id="UP001230188"/>
    </source>
</evidence>
<dbReference type="AlphaFoldDB" id="A0AAD7XN09"/>
<dbReference type="SMART" id="SM00248">
    <property type="entry name" value="ANK"/>
    <property type="match status" value="3"/>
</dbReference>
<dbReference type="InterPro" id="IPR002999">
    <property type="entry name" value="Tudor"/>
</dbReference>
<feature type="region of interest" description="Disordered" evidence="4">
    <location>
        <begin position="662"/>
        <end position="684"/>
    </location>
</feature>
<evidence type="ECO:0000313" key="6">
    <source>
        <dbReference type="EMBL" id="KAJ8605206.1"/>
    </source>
</evidence>
<dbReference type="CDD" id="cd04508">
    <property type="entry name" value="Tudor_SF"/>
    <property type="match status" value="1"/>
</dbReference>
<protein>
    <recommendedName>
        <fullName evidence="5">Tudor domain-containing protein</fullName>
    </recommendedName>
</protein>
<dbReference type="Proteomes" id="UP001230188">
    <property type="component" value="Unassembled WGS sequence"/>
</dbReference>
<evidence type="ECO:0000256" key="2">
    <source>
        <dbReference type="ARBA" id="ARBA00023043"/>
    </source>
</evidence>
<gene>
    <name evidence="6" type="ORF">CTAYLR_000434</name>
</gene>
<dbReference type="PANTHER" id="PTHR24173">
    <property type="entry name" value="ANKYRIN REPEAT CONTAINING"/>
    <property type="match status" value="1"/>
</dbReference>
<evidence type="ECO:0000256" key="1">
    <source>
        <dbReference type="ARBA" id="ARBA00022737"/>
    </source>
</evidence>
<feature type="repeat" description="ANK" evidence="3">
    <location>
        <begin position="26"/>
        <end position="58"/>
    </location>
</feature>
<feature type="domain" description="Tudor" evidence="5">
    <location>
        <begin position="611"/>
        <end position="669"/>
    </location>
</feature>
<feature type="repeat" description="ANK" evidence="3">
    <location>
        <begin position="112"/>
        <end position="144"/>
    </location>
</feature>
<dbReference type="PANTHER" id="PTHR24173:SF74">
    <property type="entry name" value="ANKYRIN REPEAT DOMAIN-CONTAINING PROTEIN 16"/>
    <property type="match status" value="1"/>
</dbReference>
<dbReference type="SMART" id="SM00333">
    <property type="entry name" value="TUDOR"/>
    <property type="match status" value="1"/>
</dbReference>
<accession>A0AAD7XN09</accession>
<keyword evidence="2 3" id="KW-0040">ANK repeat</keyword>
<dbReference type="EMBL" id="JAQMWT010000317">
    <property type="protein sequence ID" value="KAJ8605206.1"/>
    <property type="molecule type" value="Genomic_DNA"/>
</dbReference>
<feature type="region of interest" description="Disordered" evidence="4">
    <location>
        <begin position="443"/>
        <end position="540"/>
    </location>
</feature>